<dbReference type="InterPro" id="IPR002196">
    <property type="entry name" value="Glyco_hydro_24"/>
</dbReference>
<gene>
    <name evidence="5" type="ORF">HDG41_000041</name>
</gene>
<keyword evidence="4 5" id="KW-0326">Glycosidase</keyword>
<evidence type="ECO:0000256" key="4">
    <source>
        <dbReference type="RuleBase" id="RU003788"/>
    </source>
</evidence>
<dbReference type="SUPFAM" id="SSF53955">
    <property type="entry name" value="Lysozyme-like"/>
    <property type="match status" value="1"/>
</dbReference>
<comment type="caution">
    <text evidence="5">The sequence shown here is derived from an EMBL/GenBank/DDBJ whole genome shotgun (WGS) entry which is preliminary data.</text>
</comment>
<dbReference type="InterPro" id="IPR033907">
    <property type="entry name" value="Endolysin_autolysin"/>
</dbReference>
<dbReference type="InterPro" id="IPR023347">
    <property type="entry name" value="Lysozyme_dom_sf"/>
</dbReference>
<sequence>MPDAIGSALTDTNPNSCVDLRCDRHGKPWTVTENLIQFTAQWEAFRAHLYDNDGGGRGGNTTIGYGHLVHMGPINGSASETPWLAGVTVPQAFALIREDIKVAERIINQRILLPLYQYEYDSLVDFVYNVRGHTKESLLKLVNTGHYDRVPAKLLEYTSASGARPGGLLKRRHAEAKMFRDGIYDASH</sequence>
<comment type="catalytic activity">
    <reaction evidence="4">
        <text>Hydrolysis of (1-&gt;4)-beta-linkages between N-acetylmuramic acid and N-acetyl-D-glucosamine residues in a peptidoglycan and between N-acetyl-D-glucosamine residues in chitodextrins.</text>
        <dbReference type="EC" id="3.2.1.17"/>
    </reaction>
</comment>
<dbReference type="GO" id="GO:0031640">
    <property type="term" value="P:killing of cells of another organism"/>
    <property type="evidence" value="ECO:0007669"/>
    <property type="project" value="UniProtKB-KW"/>
</dbReference>
<dbReference type="Pfam" id="PF00959">
    <property type="entry name" value="Phage_lysozyme"/>
    <property type="match status" value="1"/>
</dbReference>
<dbReference type="GO" id="GO:0042742">
    <property type="term" value="P:defense response to bacterium"/>
    <property type="evidence" value="ECO:0007669"/>
    <property type="project" value="UniProtKB-KW"/>
</dbReference>
<dbReference type="GO" id="GO:0016998">
    <property type="term" value="P:cell wall macromolecule catabolic process"/>
    <property type="evidence" value="ECO:0007669"/>
    <property type="project" value="InterPro"/>
</dbReference>
<dbReference type="CDD" id="cd00737">
    <property type="entry name" value="lyz_endolysin_autolysin"/>
    <property type="match status" value="1"/>
</dbReference>
<dbReference type="EC" id="3.2.1.17" evidence="4"/>
<evidence type="ECO:0000313" key="6">
    <source>
        <dbReference type="Proteomes" id="UP000592820"/>
    </source>
</evidence>
<keyword evidence="4 5" id="KW-0378">Hydrolase</keyword>
<proteinExistence type="inferred from homology"/>
<dbReference type="GO" id="GO:0003796">
    <property type="term" value="F:lysozyme activity"/>
    <property type="evidence" value="ECO:0007669"/>
    <property type="project" value="UniProtKB-EC"/>
</dbReference>
<evidence type="ECO:0000256" key="3">
    <source>
        <dbReference type="ARBA" id="ARBA00023200"/>
    </source>
</evidence>
<dbReference type="Proteomes" id="UP000592820">
    <property type="component" value="Unassembled WGS sequence"/>
</dbReference>
<dbReference type="InterPro" id="IPR051018">
    <property type="entry name" value="Bacteriophage_GH24"/>
</dbReference>
<dbReference type="PANTHER" id="PTHR38107:SF3">
    <property type="entry name" value="LYSOZYME RRRD-RELATED"/>
    <property type="match status" value="1"/>
</dbReference>
<dbReference type="PANTHER" id="PTHR38107">
    <property type="match status" value="1"/>
</dbReference>
<evidence type="ECO:0000256" key="1">
    <source>
        <dbReference type="ARBA" id="ARBA00022529"/>
    </source>
</evidence>
<name>A0A7W8L0P1_9BURK</name>
<dbReference type="RefSeq" id="WP_184224945.1">
    <property type="nucleotide sequence ID" value="NZ_JACHDE010000001.1"/>
</dbReference>
<accession>A0A7W8L0P1</accession>
<evidence type="ECO:0000313" key="5">
    <source>
        <dbReference type="EMBL" id="MBB5398005.1"/>
    </source>
</evidence>
<protein>
    <recommendedName>
        <fullName evidence="4">Lysozyme</fullName>
        <ecNumber evidence="4">3.2.1.17</ecNumber>
    </recommendedName>
</protein>
<reference evidence="5 6" key="1">
    <citation type="submission" date="2020-08" db="EMBL/GenBank/DDBJ databases">
        <title>Genomic Encyclopedia of Type Strains, Phase IV (KMG-V): Genome sequencing to study the core and pangenomes of soil and plant-associated prokaryotes.</title>
        <authorList>
            <person name="Whitman W."/>
        </authorList>
    </citation>
    <scope>NUCLEOTIDE SEQUENCE [LARGE SCALE GENOMIC DNA]</scope>
    <source>
        <strain evidence="5 6">JPY162</strain>
    </source>
</reference>
<evidence type="ECO:0000256" key="2">
    <source>
        <dbReference type="ARBA" id="ARBA00022638"/>
    </source>
</evidence>
<dbReference type="InterPro" id="IPR023346">
    <property type="entry name" value="Lysozyme-like_dom_sf"/>
</dbReference>
<dbReference type="Gene3D" id="1.10.530.40">
    <property type="match status" value="1"/>
</dbReference>
<keyword evidence="3" id="KW-1035">Host cytoplasm</keyword>
<organism evidence="5 6">
    <name type="scientific">Paraburkholderia youngii</name>
    <dbReference type="NCBI Taxonomy" id="2782701"/>
    <lineage>
        <taxon>Bacteria</taxon>
        <taxon>Pseudomonadati</taxon>
        <taxon>Pseudomonadota</taxon>
        <taxon>Betaproteobacteria</taxon>
        <taxon>Burkholderiales</taxon>
        <taxon>Burkholderiaceae</taxon>
        <taxon>Paraburkholderia</taxon>
    </lineage>
</organism>
<dbReference type="AlphaFoldDB" id="A0A7W8L0P1"/>
<comment type="similarity">
    <text evidence="4">Belongs to the glycosyl hydrolase 24 family.</text>
</comment>
<dbReference type="GO" id="GO:0009253">
    <property type="term" value="P:peptidoglycan catabolic process"/>
    <property type="evidence" value="ECO:0007669"/>
    <property type="project" value="InterPro"/>
</dbReference>
<keyword evidence="1 4" id="KW-0929">Antimicrobial</keyword>
<keyword evidence="2 4" id="KW-0081">Bacteriolytic enzyme</keyword>
<dbReference type="EMBL" id="JACHDE010000001">
    <property type="protein sequence ID" value="MBB5398005.1"/>
    <property type="molecule type" value="Genomic_DNA"/>
</dbReference>